<proteinExistence type="predicted"/>
<evidence type="ECO:0000313" key="4">
    <source>
        <dbReference type="Proteomes" id="UP001193389"/>
    </source>
</evidence>
<dbReference type="GO" id="GO:0016787">
    <property type="term" value="F:hydrolase activity"/>
    <property type="evidence" value="ECO:0007669"/>
    <property type="project" value="InterPro"/>
</dbReference>
<dbReference type="RefSeq" id="WP_318350012.1">
    <property type="nucleotide sequence ID" value="NZ_AP018694.1"/>
</dbReference>
<feature type="domain" description="3-keto-alpha-glucoside-1,2-lyase/3-keto-2-hydroxy-glucal hydratase" evidence="2">
    <location>
        <begin position="22"/>
        <end position="209"/>
    </location>
</feature>
<dbReference type="AlphaFoldDB" id="A0A5K7S5Z4"/>
<dbReference type="Pfam" id="PF06439">
    <property type="entry name" value="3keto-disac_hyd"/>
    <property type="match status" value="1"/>
</dbReference>
<sequence length="212" mass="23827">MKTILISVMMLLTVVSFAKKKQSLFNGKDLTGWYAYVNDPKVDLNKFFYVKDGVIETVGTPAGYLRTKKEFSNYRLHVEWRYPEKEVNSGIMLHVTGPDKIWVTHYQANLKHLSVGDFVVHGVGEKATIGGKEYVSTEKDKPVVPKVNPSNEKPAGEWNSYDIVCKGNTIEIKVNGLPQNSATNCSLTKGAIALQSEGCKIQFRNIWIEKIK</sequence>
<dbReference type="Proteomes" id="UP001193389">
    <property type="component" value="Chromosome"/>
</dbReference>
<dbReference type="InterPro" id="IPR010496">
    <property type="entry name" value="AL/BT2_dom"/>
</dbReference>
<evidence type="ECO:0000313" key="3">
    <source>
        <dbReference type="EMBL" id="BBE16981.1"/>
    </source>
</evidence>
<organism evidence="3 4">
    <name type="scientific">Aquipluma nitroreducens</name>
    <dbReference type="NCBI Taxonomy" id="2010828"/>
    <lineage>
        <taxon>Bacteria</taxon>
        <taxon>Pseudomonadati</taxon>
        <taxon>Bacteroidota</taxon>
        <taxon>Bacteroidia</taxon>
        <taxon>Marinilabiliales</taxon>
        <taxon>Prolixibacteraceae</taxon>
        <taxon>Aquipluma</taxon>
    </lineage>
</organism>
<feature type="signal peptide" evidence="1">
    <location>
        <begin position="1"/>
        <end position="18"/>
    </location>
</feature>
<feature type="chain" id="PRO_5024319165" description="3-keto-alpha-glucoside-1,2-lyase/3-keto-2-hydroxy-glucal hydratase domain-containing protein" evidence="1">
    <location>
        <begin position="19"/>
        <end position="212"/>
    </location>
</feature>
<protein>
    <recommendedName>
        <fullName evidence="2">3-keto-alpha-glucoside-1,2-lyase/3-keto-2-hydroxy-glucal hydratase domain-containing protein</fullName>
    </recommendedName>
</protein>
<evidence type="ECO:0000256" key="1">
    <source>
        <dbReference type="SAM" id="SignalP"/>
    </source>
</evidence>
<gene>
    <name evidence="3" type="ORF">AQPE_1128</name>
</gene>
<dbReference type="EMBL" id="AP018694">
    <property type="protein sequence ID" value="BBE16981.1"/>
    <property type="molecule type" value="Genomic_DNA"/>
</dbReference>
<name>A0A5K7S5Z4_9BACT</name>
<dbReference type="KEGG" id="anf:AQPE_1128"/>
<keyword evidence="4" id="KW-1185">Reference proteome</keyword>
<evidence type="ECO:0000259" key="2">
    <source>
        <dbReference type="Pfam" id="PF06439"/>
    </source>
</evidence>
<reference evidence="3" key="1">
    <citation type="journal article" date="2020" name="Int. J. Syst. Evol. Microbiol.">
        <title>Aquipluma nitroreducens gen. nov. sp. nov., a novel facultatively anaerobic bacterium isolated from a freshwater lake.</title>
        <authorList>
            <person name="Watanabe M."/>
            <person name="Kojima H."/>
            <person name="Fukui M."/>
        </authorList>
    </citation>
    <scope>NUCLEOTIDE SEQUENCE</scope>
    <source>
        <strain evidence="3">MeG22</strain>
    </source>
</reference>
<accession>A0A5K7S5Z4</accession>
<keyword evidence="1" id="KW-0732">Signal</keyword>
<dbReference type="Gene3D" id="2.60.120.560">
    <property type="entry name" value="Exo-inulinase, domain 1"/>
    <property type="match status" value="1"/>
</dbReference>